<dbReference type="Gene3D" id="1.10.10.10">
    <property type="entry name" value="Winged helix-like DNA-binding domain superfamily/Winged helix DNA-binding domain"/>
    <property type="match status" value="1"/>
</dbReference>
<dbReference type="Proteomes" id="UP000295710">
    <property type="component" value="Unassembled WGS sequence"/>
</dbReference>
<dbReference type="RefSeq" id="WP_132280750.1">
    <property type="nucleotide sequence ID" value="NZ_JAOBST010000082.1"/>
</dbReference>
<comment type="caution">
    <text evidence="3">The sequence shown here is derived from an EMBL/GenBank/DDBJ whole genome shotgun (WGS) entry which is preliminary data.</text>
</comment>
<name>A0A4R4FAW0_9FIRM</name>
<dbReference type="Gene3D" id="1.20.120.1810">
    <property type="match status" value="1"/>
</dbReference>
<reference evidence="3 4" key="1">
    <citation type="journal article" date="2016" name="Nat. Microbiol.">
        <title>The Mouse Intestinal Bacterial Collection (miBC) provides host-specific insight into cultured diversity and functional potential of the gut microbiota.</title>
        <authorList>
            <person name="Lagkouvardos I."/>
            <person name="Pukall R."/>
            <person name="Abt B."/>
            <person name="Foesel B.U."/>
            <person name="Meier-Kolthoff J.P."/>
            <person name="Kumar N."/>
            <person name="Bresciani A."/>
            <person name="Martinez I."/>
            <person name="Just S."/>
            <person name="Ziegler C."/>
            <person name="Brugiroux S."/>
            <person name="Garzetti D."/>
            <person name="Wenning M."/>
            <person name="Bui T.P."/>
            <person name="Wang J."/>
            <person name="Hugenholtz F."/>
            <person name="Plugge C.M."/>
            <person name="Peterson D.A."/>
            <person name="Hornef M.W."/>
            <person name="Baines J.F."/>
            <person name="Smidt H."/>
            <person name="Walter J."/>
            <person name="Kristiansen K."/>
            <person name="Nielsen H.B."/>
            <person name="Haller D."/>
            <person name="Overmann J."/>
            <person name="Stecher B."/>
            <person name="Clavel T."/>
        </authorList>
    </citation>
    <scope>NUCLEOTIDE SEQUENCE [LARGE SCALE GENOMIC DNA]</scope>
    <source>
        <strain evidence="3 4">DSM 28560</strain>
    </source>
</reference>
<evidence type="ECO:0008006" key="5">
    <source>
        <dbReference type="Google" id="ProtNLM"/>
    </source>
</evidence>
<evidence type="ECO:0000313" key="3">
    <source>
        <dbReference type="EMBL" id="TDA20408.1"/>
    </source>
</evidence>
<feature type="domain" description="RNA polymerase sigma-70 region 3" evidence="2">
    <location>
        <begin position="186"/>
        <end position="225"/>
    </location>
</feature>
<dbReference type="GO" id="GO:0003700">
    <property type="term" value="F:DNA-binding transcription factor activity"/>
    <property type="evidence" value="ECO:0007669"/>
    <property type="project" value="InterPro"/>
</dbReference>
<evidence type="ECO:0000313" key="4">
    <source>
        <dbReference type="Proteomes" id="UP000295710"/>
    </source>
</evidence>
<accession>A0A4R4FAW0</accession>
<dbReference type="InterPro" id="IPR036388">
    <property type="entry name" value="WH-like_DNA-bd_sf"/>
</dbReference>
<proteinExistence type="predicted"/>
<organism evidence="3 4">
    <name type="scientific">Extibacter muris</name>
    <dbReference type="NCBI Taxonomy" id="1796622"/>
    <lineage>
        <taxon>Bacteria</taxon>
        <taxon>Bacillati</taxon>
        <taxon>Bacillota</taxon>
        <taxon>Clostridia</taxon>
        <taxon>Lachnospirales</taxon>
        <taxon>Lachnospiraceae</taxon>
        <taxon>Extibacter</taxon>
    </lineage>
</organism>
<evidence type="ECO:0000259" key="2">
    <source>
        <dbReference type="Pfam" id="PF04539"/>
    </source>
</evidence>
<evidence type="ECO:0000259" key="1">
    <source>
        <dbReference type="Pfam" id="PF03979"/>
    </source>
</evidence>
<dbReference type="SUPFAM" id="SSF88946">
    <property type="entry name" value="Sigma2 domain of RNA polymerase sigma factors"/>
    <property type="match status" value="1"/>
</dbReference>
<dbReference type="Pfam" id="PF04539">
    <property type="entry name" value="Sigma70_r3"/>
    <property type="match status" value="1"/>
</dbReference>
<feature type="domain" description="RNA polymerase sigma factor 70 region 1.1" evidence="1">
    <location>
        <begin position="11"/>
        <end position="83"/>
    </location>
</feature>
<protein>
    <recommendedName>
        <fullName evidence="5">RNA polymerase sigma-70 region 3 domain-containing protein</fullName>
    </recommendedName>
</protein>
<dbReference type="EMBL" id="SMMX01000022">
    <property type="protein sequence ID" value="TDA20408.1"/>
    <property type="molecule type" value="Genomic_DNA"/>
</dbReference>
<dbReference type="GO" id="GO:0003677">
    <property type="term" value="F:DNA binding"/>
    <property type="evidence" value="ECO:0007669"/>
    <property type="project" value="InterPro"/>
</dbReference>
<keyword evidence="4" id="KW-1185">Reference proteome</keyword>
<dbReference type="AlphaFoldDB" id="A0A4R4FAW0"/>
<dbReference type="GO" id="GO:0006352">
    <property type="term" value="P:DNA-templated transcription initiation"/>
    <property type="evidence" value="ECO:0007669"/>
    <property type="project" value="InterPro"/>
</dbReference>
<gene>
    <name evidence="3" type="ORF">E1963_17340</name>
</gene>
<sequence length="236" mass="26522">MADRLEFRSKLSSIQELAAGQGNRLTVEEIEKFFEEDSLSREQTELVCDYLLSQKVSVIGYKKQPGKIIEAEEEVADLDSEEQDYLAEYMQGIEGMKSGNAKEARIAYYLPLVVDTALQMHQKEVFIGDMVQEGNISLMAALGRCEAGADDEDIVMEEVRAGIRAFIESQTETKRQDKKMVDQVAELDETIRHMSEDMGRKVSVDEVAQQLGMTEAQIEAILNLAGEEVKKAQEDK</sequence>
<dbReference type="InterPro" id="IPR013325">
    <property type="entry name" value="RNA_pol_sigma_r2"/>
</dbReference>
<dbReference type="Pfam" id="PF03979">
    <property type="entry name" value="Sigma70_r1_1"/>
    <property type="match status" value="1"/>
</dbReference>
<dbReference type="InterPro" id="IPR007624">
    <property type="entry name" value="RNA_pol_sigma70_r3"/>
</dbReference>
<dbReference type="InterPro" id="IPR007127">
    <property type="entry name" value="RNA_pol_sigma_70_r1_1"/>
</dbReference>